<dbReference type="EMBL" id="JACCFM010000001">
    <property type="protein sequence ID" value="NYJ19525.1"/>
    <property type="molecule type" value="Genomic_DNA"/>
</dbReference>
<dbReference type="Proteomes" id="UP000537260">
    <property type="component" value="Unassembled WGS sequence"/>
</dbReference>
<dbReference type="AlphaFoldDB" id="A0A7Z0EE49"/>
<gene>
    <name evidence="2" type="ORF">HNR05_001316</name>
</gene>
<comment type="caution">
    <text evidence="2">The sequence shown here is derived from an EMBL/GenBank/DDBJ whole genome shotgun (WGS) entry which is preliminary data.</text>
</comment>
<organism evidence="2 3">
    <name type="scientific">Glaciibacter psychrotolerans</name>
    <dbReference type="NCBI Taxonomy" id="670054"/>
    <lineage>
        <taxon>Bacteria</taxon>
        <taxon>Bacillati</taxon>
        <taxon>Actinomycetota</taxon>
        <taxon>Actinomycetes</taxon>
        <taxon>Micrococcales</taxon>
        <taxon>Microbacteriaceae</taxon>
        <taxon>Glaciibacter</taxon>
    </lineage>
</organism>
<evidence type="ECO:0000256" key="1">
    <source>
        <dbReference type="SAM" id="MobiDB-lite"/>
    </source>
</evidence>
<keyword evidence="3" id="KW-1185">Reference proteome</keyword>
<name>A0A7Z0EE49_9MICO</name>
<evidence type="ECO:0000313" key="3">
    <source>
        <dbReference type="Proteomes" id="UP000537260"/>
    </source>
</evidence>
<accession>A0A7Z0EE49</accession>
<reference evidence="2 3" key="1">
    <citation type="submission" date="2020-07" db="EMBL/GenBank/DDBJ databases">
        <title>Sequencing the genomes of 1000 actinobacteria strains.</title>
        <authorList>
            <person name="Klenk H.-P."/>
        </authorList>
    </citation>
    <scope>NUCLEOTIDE SEQUENCE [LARGE SCALE GENOMIC DNA]</scope>
    <source>
        <strain evidence="2 3">LI1</strain>
    </source>
</reference>
<evidence type="ECO:0000313" key="2">
    <source>
        <dbReference type="EMBL" id="NYJ19525.1"/>
    </source>
</evidence>
<feature type="region of interest" description="Disordered" evidence="1">
    <location>
        <begin position="1"/>
        <end position="23"/>
    </location>
</feature>
<protein>
    <submittedName>
        <fullName evidence="2">Uncharacterized protein</fullName>
    </submittedName>
</protein>
<sequence length="78" mass="8507">MRAQTPRTRGTPHSHVGANRAATGPNANKVVFATLTAQWSSGAIRTPKNIAYNLFPRIDVEFIAGLSNFVEPASIWKE</sequence>
<proteinExistence type="predicted"/>